<evidence type="ECO:0000313" key="1">
    <source>
        <dbReference type="EMBL" id="MFC5476086.1"/>
    </source>
</evidence>
<name>A0ABW0MGU6_9BURK</name>
<dbReference type="EC" id="2.7.7.7" evidence="1"/>
<dbReference type="SUPFAM" id="SSF102400">
    <property type="entry name" value="DNA polymerase III chi subunit"/>
    <property type="match status" value="1"/>
</dbReference>
<gene>
    <name evidence="1" type="ORF">ACFPM8_19155</name>
</gene>
<dbReference type="PANTHER" id="PTHR38767">
    <property type="entry name" value="DNA POLYMERASE III SUBUNIT CHI"/>
    <property type="match status" value="1"/>
</dbReference>
<keyword evidence="1" id="KW-0808">Transferase</keyword>
<dbReference type="PANTHER" id="PTHR38767:SF1">
    <property type="entry name" value="DNA POLYMERASE III SUBUNIT CHI"/>
    <property type="match status" value="1"/>
</dbReference>
<reference evidence="2" key="1">
    <citation type="journal article" date="2019" name="Int. J. Syst. Evol. Microbiol.">
        <title>The Global Catalogue of Microorganisms (GCM) 10K type strain sequencing project: providing services to taxonomists for standard genome sequencing and annotation.</title>
        <authorList>
            <consortium name="The Broad Institute Genomics Platform"/>
            <consortium name="The Broad Institute Genome Sequencing Center for Infectious Disease"/>
            <person name="Wu L."/>
            <person name="Ma J."/>
        </authorList>
    </citation>
    <scope>NUCLEOTIDE SEQUENCE [LARGE SCALE GENOMIC DNA]</scope>
    <source>
        <strain evidence="2">JCM 17066</strain>
    </source>
</reference>
<dbReference type="InterPro" id="IPR036768">
    <property type="entry name" value="PolIII_chi_sf"/>
</dbReference>
<keyword evidence="1" id="KW-0548">Nucleotidyltransferase</keyword>
<dbReference type="Gene3D" id="3.40.50.10110">
    <property type="entry name" value="DNA polymerase III subunit chi"/>
    <property type="match status" value="1"/>
</dbReference>
<comment type="caution">
    <text evidence="1">The sequence shown here is derived from an EMBL/GenBank/DDBJ whole genome shotgun (WGS) entry which is preliminary data.</text>
</comment>
<keyword evidence="2" id="KW-1185">Reference proteome</keyword>
<proteinExistence type="predicted"/>
<dbReference type="InterPro" id="IPR007459">
    <property type="entry name" value="DNA_pol3_chi"/>
</dbReference>
<dbReference type="GO" id="GO:0003887">
    <property type="term" value="F:DNA-directed DNA polymerase activity"/>
    <property type="evidence" value="ECO:0007669"/>
    <property type="project" value="UniProtKB-EC"/>
</dbReference>
<dbReference type="NCBIfam" id="NF004348">
    <property type="entry name" value="PRK05728.1-5"/>
    <property type="match status" value="1"/>
</dbReference>
<dbReference type="Pfam" id="PF04364">
    <property type="entry name" value="DNA_pol3_chi"/>
    <property type="match status" value="1"/>
</dbReference>
<organism evidence="1 2">
    <name type="scientific">Paraherbaspirillum soli</name>
    <dbReference type="NCBI Taxonomy" id="631222"/>
    <lineage>
        <taxon>Bacteria</taxon>
        <taxon>Pseudomonadati</taxon>
        <taxon>Pseudomonadota</taxon>
        <taxon>Betaproteobacteria</taxon>
        <taxon>Burkholderiales</taxon>
        <taxon>Oxalobacteraceae</taxon>
        <taxon>Paraherbaspirillum</taxon>
    </lineage>
</organism>
<dbReference type="Proteomes" id="UP001596045">
    <property type="component" value="Unassembled WGS sequence"/>
</dbReference>
<sequence length="141" mass="16087">MTQIDFHTNIADKVLYTCRLVRKARAAQCQIVILGDNPDELAALDRALWTFSELDFLPHVRAGDPLAAQTPVVLTDDDAADLPHHHVLINLSARVPAHFARFERMFEIISLDETDKSGGRERYRFYQQRGYPLTHFVAENV</sequence>
<accession>A0ABW0MGU6</accession>
<dbReference type="RefSeq" id="WP_378999931.1">
    <property type="nucleotide sequence ID" value="NZ_JBHSMT010000029.1"/>
</dbReference>
<dbReference type="EMBL" id="JBHSMT010000029">
    <property type="protein sequence ID" value="MFC5476086.1"/>
    <property type="molecule type" value="Genomic_DNA"/>
</dbReference>
<evidence type="ECO:0000313" key="2">
    <source>
        <dbReference type="Proteomes" id="UP001596045"/>
    </source>
</evidence>
<protein>
    <submittedName>
        <fullName evidence="1">DNA polymerase III subunit chi</fullName>
        <ecNumber evidence="1">2.7.7.7</ecNumber>
    </submittedName>
</protein>